<dbReference type="InParanoid" id="A0A2G5F6Q4"/>
<accession>A0A2G5F6Q4</accession>
<name>A0A2G5F6Q4_AQUCA</name>
<protein>
    <submittedName>
        <fullName evidence="3">Uncharacterized protein</fullName>
    </submittedName>
</protein>
<feature type="compositionally biased region" description="Basic residues" evidence="1">
    <location>
        <begin position="40"/>
        <end position="49"/>
    </location>
</feature>
<feature type="transmembrane region" description="Helical" evidence="2">
    <location>
        <begin position="12"/>
        <end position="30"/>
    </location>
</feature>
<feature type="region of interest" description="Disordered" evidence="1">
    <location>
        <begin position="40"/>
        <end position="67"/>
    </location>
</feature>
<keyword evidence="2" id="KW-0472">Membrane</keyword>
<dbReference type="EMBL" id="KZ305019">
    <property type="protein sequence ID" value="PIA63596.1"/>
    <property type="molecule type" value="Genomic_DNA"/>
</dbReference>
<sequence length="67" mass="8102">MPKTKTTRSNGYYLLLMFINNICYVPHFSYPSIYNQQKKKIGTRKRGKNKGYWPNENSTKHLYQRKK</sequence>
<dbReference type="AlphaFoldDB" id="A0A2G5F6Q4"/>
<dbReference type="Proteomes" id="UP000230069">
    <property type="component" value="Unassembled WGS sequence"/>
</dbReference>
<evidence type="ECO:0000256" key="2">
    <source>
        <dbReference type="SAM" id="Phobius"/>
    </source>
</evidence>
<gene>
    <name evidence="3" type="ORF">AQUCO_00201147v1</name>
</gene>
<reference evidence="3 4" key="1">
    <citation type="submission" date="2017-09" db="EMBL/GenBank/DDBJ databases">
        <title>WGS assembly of Aquilegia coerulea Goldsmith.</title>
        <authorList>
            <person name="Hodges S."/>
            <person name="Kramer E."/>
            <person name="Nordborg M."/>
            <person name="Tomkins J."/>
            <person name="Borevitz J."/>
            <person name="Derieg N."/>
            <person name="Yan J."/>
            <person name="Mihaltcheva S."/>
            <person name="Hayes R.D."/>
            <person name="Rokhsar D."/>
        </authorList>
    </citation>
    <scope>NUCLEOTIDE SEQUENCE [LARGE SCALE GENOMIC DNA]</scope>
    <source>
        <strain evidence="4">cv. Goldsmith</strain>
    </source>
</reference>
<evidence type="ECO:0000256" key="1">
    <source>
        <dbReference type="SAM" id="MobiDB-lite"/>
    </source>
</evidence>
<proteinExistence type="predicted"/>
<organism evidence="3 4">
    <name type="scientific">Aquilegia coerulea</name>
    <name type="common">Rocky mountain columbine</name>
    <dbReference type="NCBI Taxonomy" id="218851"/>
    <lineage>
        <taxon>Eukaryota</taxon>
        <taxon>Viridiplantae</taxon>
        <taxon>Streptophyta</taxon>
        <taxon>Embryophyta</taxon>
        <taxon>Tracheophyta</taxon>
        <taxon>Spermatophyta</taxon>
        <taxon>Magnoliopsida</taxon>
        <taxon>Ranunculales</taxon>
        <taxon>Ranunculaceae</taxon>
        <taxon>Thalictroideae</taxon>
        <taxon>Aquilegia</taxon>
    </lineage>
</organism>
<keyword evidence="2" id="KW-1133">Transmembrane helix</keyword>
<keyword evidence="4" id="KW-1185">Reference proteome</keyword>
<evidence type="ECO:0000313" key="3">
    <source>
        <dbReference type="EMBL" id="PIA63596.1"/>
    </source>
</evidence>
<evidence type="ECO:0000313" key="4">
    <source>
        <dbReference type="Proteomes" id="UP000230069"/>
    </source>
</evidence>
<keyword evidence="2" id="KW-0812">Transmembrane</keyword>